<evidence type="ECO:0000313" key="3">
    <source>
        <dbReference type="EMBL" id="MBK1630427.1"/>
    </source>
</evidence>
<reference evidence="3 4" key="1">
    <citation type="journal article" date="2020" name="Microorganisms">
        <title>Osmotic Adaptation and Compatible Solute Biosynthesis of Phototrophic Bacteria as Revealed from Genome Analyses.</title>
        <authorList>
            <person name="Imhoff J.F."/>
            <person name="Rahn T."/>
            <person name="Kunzel S."/>
            <person name="Keller A."/>
            <person name="Neulinger S.C."/>
        </authorList>
    </citation>
    <scope>NUCLEOTIDE SEQUENCE [LARGE SCALE GENOMIC DNA]</scope>
    <source>
        <strain evidence="3 4">DSM 6210</strain>
    </source>
</reference>
<keyword evidence="4" id="KW-1185">Reference proteome</keyword>
<feature type="region of interest" description="Disordered" evidence="1">
    <location>
        <begin position="1"/>
        <end position="23"/>
    </location>
</feature>
<keyword evidence="2" id="KW-0812">Transmembrane</keyword>
<feature type="compositionally biased region" description="Polar residues" evidence="1">
    <location>
        <begin position="8"/>
        <end position="17"/>
    </location>
</feature>
<evidence type="ECO:0000313" key="4">
    <source>
        <dbReference type="Proteomes" id="UP000748752"/>
    </source>
</evidence>
<feature type="region of interest" description="Disordered" evidence="1">
    <location>
        <begin position="75"/>
        <end position="95"/>
    </location>
</feature>
<organism evidence="3 4">
    <name type="scientific">Thiohalocapsa halophila</name>
    <dbReference type="NCBI Taxonomy" id="69359"/>
    <lineage>
        <taxon>Bacteria</taxon>
        <taxon>Pseudomonadati</taxon>
        <taxon>Pseudomonadota</taxon>
        <taxon>Gammaproteobacteria</taxon>
        <taxon>Chromatiales</taxon>
        <taxon>Chromatiaceae</taxon>
        <taxon>Thiohalocapsa</taxon>
    </lineage>
</organism>
<dbReference type="EMBL" id="NRRV01000011">
    <property type="protein sequence ID" value="MBK1630427.1"/>
    <property type="molecule type" value="Genomic_DNA"/>
</dbReference>
<name>A0ABS1CEV4_9GAMM</name>
<dbReference type="Proteomes" id="UP000748752">
    <property type="component" value="Unassembled WGS sequence"/>
</dbReference>
<feature type="transmembrane region" description="Helical" evidence="2">
    <location>
        <begin position="30"/>
        <end position="48"/>
    </location>
</feature>
<evidence type="ECO:0000256" key="2">
    <source>
        <dbReference type="SAM" id="Phobius"/>
    </source>
</evidence>
<keyword evidence="2" id="KW-1133">Transmembrane helix</keyword>
<accession>A0ABS1CEV4</accession>
<evidence type="ECO:0008006" key="5">
    <source>
        <dbReference type="Google" id="ProtNLM"/>
    </source>
</evidence>
<proteinExistence type="predicted"/>
<gene>
    <name evidence="3" type="ORF">CKO31_06640</name>
</gene>
<dbReference type="RefSeq" id="WP_200235258.1">
    <property type="nucleotide sequence ID" value="NZ_NRRV01000011.1"/>
</dbReference>
<evidence type="ECO:0000256" key="1">
    <source>
        <dbReference type="SAM" id="MobiDB-lite"/>
    </source>
</evidence>
<protein>
    <recommendedName>
        <fullName evidence="5">FeoB-associated Cys-rich membrane protein</fullName>
    </recommendedName>
</protein>
<feature type="compositionally biased region" description="Basic and acidic residues" evidence="1">
    <location>
        <begin position="86"/>
        <end position="95"/>
    </location>
</feature>
<keyword evidence="2" id="KW-0472">Membrane</keyword>
<sequence>MSEAENRPQPSEAQPTSAAPDIETQPATSWVDWGVVAAVLAVALWYLYRKLWAQRGDCSGCAKGKSGCAVQQASKAAQTKGTVHVPIDRIKRGPS</sequence>
<comment type="caution">
    <text evidence="3">The sequence shown here is derived from an EMBL/GenBank/DDBJ whole genome shotgun (WGS) entry which is preliminary data.</text>
</comment>